<accession>A0A4Z1L2R9</accession>
<name>A0A4Z1L2R9_9HELO</name>
<dbReference type="Proteomes" id="UP000297280">
    <property type="component" value="Unassembled WGS sequence"/>
</dbReference>
<dbReference type="AlphaFoldDB" id="A0A4Z1L2R9"/>
<reference evidence="1 2" key="1">
    <citation type="submission" date="2017-12" db="EMBL/GenBank/DDBJ databases">
        <title>Comparative genomics of Botrytis spp.</title>
        <authorList>
            <person name="Valero-Jimenez C.A."/>
            <person name="Tapia P."/>
            <person name="Veloso J."/>
            <person name="Silva-Moreno E."/>
            <person name="Staats M."/>
            <person name="Valdes J.H."/>
            <person name="Van Kan J.A.L."/>
        </authorList>
    </citation>
    <scope>NUCLEOTIDE SEQUENCE [LARGE SCALE GENOMIC DNA]</scope>
    <source>
        <strain evidence="1 2">MUCL3349</strain>
    </source>
</reference>
<evidence type="ECO:0000313" key="2">
    <source>
        <dbReference type="Proteomes" id="UP000297280"/>
    </source>
</evidence>
<sequence length="241" mass="26918">MSLSFIPSAKGMLMVKSPSWGVSHLETTGNTNLRGLGKGTALATPSHIRVPYSCNDGLQTRFLILANGDADWPSESVREQPVFIAFQYNTNGKELGFCANSFDSEAANRSLGEERLVYAPEVTKRPGHGLEQIIWSYGEALKRFPWFCREKRFIEGLEKILFICIDDNDVAKTGLLLVRRSWDGTLWDRTRDELLGLPIDHVKTVRVPVKEALAILEKGRKSETDGMSDRLEGFLLVSASK</sequence>
<keyword evidence="2" id="KW-1185">Reference proteome</keyword>
<protein>
    <submittedName>
        <fullName evidence="1">Uncharacterized protein</fullName>
    </submittedName>
</protein>
<evidence type="ECO:0000313" key="1">
    <source>
        <dbReference type="EMBL" id="TGO91016.1"/>
    </source>
</evidence>
<proteinExistence type="predicted"/>
<comment type="caution">
    <text evidence="1">The sequence shown here is derived from an EMBL/GenBank/DDBJ whole genome shotgun (WGS) entry which is preliminary data.</text>
</comment>
<gene>
    <name evidence="1" type="ORF">BPOR_0042g00020</name>
</gene>
<organism evidence="1 2">
    <name type="scientific">Botrytis porri</name>
    <dbReference type="NCBI Taxonomy" id="87229"/>
    <lineage>
        <taxon>Eukaryota</taxon>
        <taxon>Fungi</taxon>
        <taxon>Dikarya</taxon>
        <taxon>Ascomycota</taxon>
        <taxon>Pezizomycotina</taxon>
        <taxon>Leotiomycetes</taxon>
        <taxon>Helotiales</taxon>
        <taxon>Sclerotiniaceae</taxon>
        <taxon>Botrytis</taxon>
    </lineage>
</organism>
<dbReference type="EMBL" id="PQXO01000042">
    <property type="protein sequence ID" value="TGO91016.1"/>
    <property type="molecule type" value="Genomic_DNA"/>
</dbReference>